<evidence type="ECO:0000256" key="4">
    <source>
        <dbReference type="ARBA" id="ARBA00022980"/>
    </source>
</evidence>
<dbReference type="Proteomes" id="UP000243657">
    <property type="component" value="Unassembled WGS sequence"/>
</dbReference>
<dbReference type="PANTHER" id="PTHR10744">
    <property type="entry name" value="40S RIBOSOMAL PROTEIN S11 FAMILY MEMBER"/>
    <property type="match status" value="1"/>
</dbReference>
<dbReference type="Pfam" id="PF00366">
    <property type="entry name" value="Ribosomal_S17"/>
    <property type="match status" value="1"/>
</dbReference>
<keyword evidence="2 6" id="KW-0699">rRNA-binding</keyword>
<dbReference type="NCBIfam" id="NF004123">
    <property type="entry name" value="PRK05610.1"/>
    <property type="match status" value="1"/>
</dbReference>
<dbReference type="GO" id="GO:0006412">
    <property type="term" value="P:translation"/>
    <property type="evidence" value="ECO:0007669"/>
    <property type="project" value="UniProtKB-UniRule"/>
</dbReference>
<keyword evidence="4 6" id="KW-0689">Ribosomal protein</keyword>
<dbReference type="GeneID" id="35869351"/>
<evidence type="ECO:0000313" key="10">
    <source>
        <dbReference type="Proteomes" id="UP000243540"/>
    </source>
</evidence>
<comment type="subunit">
    <text evidence="6">Part of the 30S ribosomal subunit.</text>
</comment>
<dbReference type="InterPro" id="IPR012340">
    <property type="entry name" value="NA-bd_OB-fold"/>
</dbReference>
<dbReference type="PRINTS" id="PR00973">
    <property type="entry name" value="RIBOSOMALS17"/>
</dbReference>
<dbReference type="RefSeq" id="WP_021618613.1">
    <property type="nucleotide sequence ID" value="NZ_JBHLWS010000013.1"/>
</dbReference>
<evidence type="ECO:0000256" key="7">
    <source>
        <dbReference type="RuleBase" id="RU003872"/>
    </source>
</evidence>
<dbReference type="AlphaFoldDB" id="A0A1Y2SVJ5"/>
<dbReference type="SUPFAM" id="SSF50249">
    <property type="entry name" value="Nucleic acid-binding proteins"/>
    <property type="match status" value="1"/>
</dbReference>
<evidence type="ECO:0000256" key="1">
    <source>
        <dbReference type="ARBA" id="ARBA00010254"/>
    </source>
</evidence>
<dbReference type="PROSITE" id="PS00056">
    <property type="entry name" value="RIBOSOMAL_S17"/>
    <property type="match status" value="1"/>
</dbReference>
<protein>
    <recommendedName>
        <fullName evidence="6">Small ribosomal subunit protein uS17</fullName>
    </recommendedName>
</protein>
<keyword evidence="11" id="KW-1185">Reference proteome</keyword>
<evidence type="ECO:0000256" key="6">
    <source>
        <dbReference type="HAMAP-Rule" id="MF_01345"/>
    </source>
</evidence>
<comment type="caution">
    <text evidence="8">The sequence shown here is derived from an EMBL/GenBank/DDBJ whole genome shotgun (WGS) entry which is preliminary data.</text>
</comment>
<keyword evidence="3 6" id="KW-0694">RNA-binding</keyword>
<proteinExistence type="inferred from homology"/>
<evidence type="ECO:0000256" key="2">
    <source>
        <dbReference type="ARBA" id="ARBA00022730"/>
    </source>
</evidence>
<dbReference type="HAMAP" id="MF_01345_B">
    <property type="entry name" value="Ribosomal_uS17_B"/>
    <property type="match status" value="1"/>
</dbReference>
<accession>A0A1Y2SVJ5</accession>
<dbReference type="Gene3D" id="2.40.50.140">
    <property type="entry name" value="Nucleic acid-binding proteins"/>
    <property type="match status" value="1"/>
</dbReference>
<evidence type="ECO:0000256" key="5">
    <source>
        <dbReference type="ARBA" id="ARBA00023274"/>
    </source>
</evidence>
<evidence type="ECO:0000313" key="11">
    <source>
        <dbReference type="Proteomes" id="UP000243657"/>
    </source>
</evidence>
<dbReference type="CDD" id="cd00364">
    <property type="entry name" value="Ribosomal_uS17"/>
    <property type="match status" value="1"/>
</dbReference>
<dbReference type="InterPro" id="IPR000266">
    <property type="entry name" value="Ribosomal_uS17"/>
</dbReference>
<evidence type="ECO:0000313" key="8">
    <source>
        <dbReference type="EMBL" id="OTA29289.1"/>
    </source>
</evidence>
<sequence>MAEKLERNDRKVRTGYVVSEAMDKTITVELEQRSTHPLYGKVVRSNSKVKVHDENNDAHVGDLVTIMETRPLSKTKRWRLNAIVERAK</sequence>
<evidence type="ECO:0000313" key="9">
    <source>
        <dbReference type="EMBL" id="OZG54160.1"/>
    </source>
</evidence>
<name>A0A1Y2SVJ5_9BIFI</name>
<dbReference type="Proteomes" id="UP000243540">
    <property type="component" value="Unassembled WGS sequence"/>
</dbReference>
<dbReference type="OrthoDB" id="9811714at2"/>
<organism evidence="8 10">
    <name type="scientific">Alloscardovia macacae</name>
    <dbReference type="NCBI Taxonomy" id="1160091"/>
    <lineage>
        <taxon>Bacteria</taxon>
        <taxon>Bacillati</taxon>
        <taxon>Actinomycetota</taxon>
        <taxon>Actinomycetes</taxon>
        <taxon>Bifidobacteriales</taxon>
        <taxon>Bifidobacteriaceae</taxon>
        <taxon>Alloscardovia</taxon>
    </lineage>
</organism>
<dbReference type="GO" id="GO:0019843">
    <property type="term" value="F:rRNA binding"/>
    <property type="evidence" value="ECO:0007669"/>
    <property type="project" value="UniProtKB-UniRule"/>
</dbReference>
<dbReference type="GO" id="GO:0022627">
    <property type="term" value="C:cytosolic small ribosomal subunit"/>
    <property type="evidence" value="ECO:0007669"/>
    <property type="project" value="UniProtKB-UniRule"/>
</dbReference>
<dbReference type="STRING" id="1160091.B9T39_03995"/>
<dbReference type="InterPro" id="IPR019984">
    <property type="entry name" value="Ribosomal_uS17_bact/chlr"/>
</dbReference>
<dbReference type="NCBIfam" id="TIGR03635">
    <property type="entry name" value="uS17_bact"/>
    <property type="match status" value="1"/>
</dbReference>
<dbReference type="EMBL" id="NEKC01000007">
    <property type="protein sequence ID" value="OTA29289.1"/>
    <property type="molecule type" value="Genomic_DNA"/>
</dbReference>
<reference evidence="8 10" key="2">
    <citation type="submission" date="2017-04" db="EMBL/GenBank/DDBJ databases">
        <title>Draft genome sequences of Alloscardovia macacae UMA81211 and UMA81212 isolated from the feces of a rhesus macaque (Macaca mulatta).</title>
        <authorList>
            <person name="Albert K."/>
            <person name="Sela D.A."/>
        </authorList>
    </citation>
    <scope>NUCLEOTIDE SEQUENCE [LARGE SCALE GENOMIC DNA]</scope>
    <source>
        <strain evidence="8 10">UMA81212</strain>
    </source>
</reference>
<gene>
    <name evidence="6" type="primary">rpsQ</name>
    <name evidence="9" type="ORF">ALMA_0621</name>
    <name evidence="8" type="ORF">B9T39_03995</name>
</gene>
<comment type="function">
    <text evidence="6">One of the primary rRNA binding proteins, it binds specifically to the 5'-end of 16S ribosomal RNA.</text>
</comment>
<dbReference type="GO" id="GO:0003735">
    <property type="term" value="F:structural constituent of ribosome"/>
    <property type="evidence" value="ECO:0007669"/>
    <property type="project" value="UniProtKB-UniRule"/>
</dbReference>
<evidence type="ECO:0000256" key="3">
    <source>
        <dbReference type="ARBA" id="ARBA00022884"/>
    </source>
</evidence>
<reference evidence="9 11" key="1">
    <citation type="journal article" date="2017" name="BMC Genomics">
        <title>Comparative genomic and phylogenomic analyses of the Bifidobacteriaceae family.</title>
        <authorList>
            <person name="Lugli G.A."/>
            <person name="Milani C."/>
            <person name="Turroni F."/>
            <person name="Duranti S."/>
            <person name="Mancabelli L."/>
            <person name="Mangifesta M."/>
            <person name="Ferrario C."/>
            <person name="Modesto M."/>
            <person name="Mattarelli P."/>
            <person name="Jiri K."/>
            <person name="van Sinderen D."/>
            <person name="Ventura M."/>
        </authorList>
    </citation>
    <scope>NUCLEOTIDE SEQUENCE [LARGE SCALE GENOMIC DNA]</scope>
    <source>
        <strain evidence="9 11">DSM 24762</strain>
    </source>
</reference>
<dbReference type="EMBL" id="MWWT01000005">
    <property type="protein sequence ID" value="OZG54160.1"/>
    <property type="molecule type" value="Genomic_DNA"/>
</dbReference>
<keyword evidence="5 6" id="KW-0687">Ribonucleoprotein</keyword>
<dbReference type="PANTHER" id="PTHR10744:SF1">
    <property type="entry name" value="SMALL RIBOSOMAL SUBUNIT PROTEIN US17M"/>
    <property type="match status" value="1"/>
</dbReference>
<dbReference type="InterPro" id="IPR019979">
    <property type="entry name" value="Ribosomal_uS17_CS"/>
</dbReference>
<comment type="similarity">
    <text evidence="1 6 7">Belongs to the universal ribosomal protein uS17 family.</text>
</comment>